<comment type="caution">
    <text evidence="1">The sequence shown here is derived from an EMBL/GenBank/DDBJ whole genome shotgun (WGS) entry which is preliminary data.</text>
</comment>
<sequence length="96" mass="10635">MALVRVWSNTYLNTDCVGKVELQPTFNDESRTNTTTVYDLTSQNILLTAVSTVAIGSSVIDKDQVARDNFIHSEIVVSIQEKKDAREWSKSAEALG</sequence>
<dbReference type="Proteomes" id="UP001596270">
    <property type="component" value="Unassembled WGS sequence"/>
</dbReference>
<dbReference type="EMBL" id="JBHSRS010000016">
    <property type="protein sequence ID" value="MFC6281072.1"/>
    <property type="molecule type" value="Genomic_DNA"/>
</dbReference>
<gene>
    <name evidence="1" type="ORF">ACFQND_07490</name>
</gene>
<name>A0ABW1TWF2_9BURK</name>
<keyword evidence="2" id="KW-1185">Reference proteome</keyword>
<evidence type="ECO:0000313" key="1">
    <source>
        <dbReference type="EMBL" id="MFC6281072.1"/>
    </source>
</evidence>
<accession>A0ABW1TWF2</accession>
<protein>
    <submittedName>
        <fullName evidence="1">Uncharacterized protein</fullName>
    </submittedName>
</protein>
<proteinExistence type="predicted"/>
<evidence type="ECO:0000313" key="2">
    <source>
        <dbReference type="Proteomes" id="UP001596270"/>
    </source>
</evidence>
<organism evidence="1 2">
    <name type="scientific">Polaromonas aquatica</name>
    <dbReference type="NCBI Taxonomy" id="332657"/>
    <lineage>
        <taxon>Bacteria</taxon>
        <taxon>Pseudomonadati</taxon>
        <taxon>Pseudomonadota</taxon>
        <taxon>Betaproteobacteria</taxon>
        <taxon>Burkholderiales</taxon>
        <taxon>Comamonadaceae</taxon>
        <taxon>Polaromonas</taxon>
    </lineage>
</organism>
<reference evidence="2" key="1">
    <citation type="journal article" date="2019" name="Int. J. Syst. Evol. Microbiol.">
        <title>The Global Catalogue of Microorganisms (GCM) 10K type strain sequencing project: providing services to taxonomists for standard genome sequencing and annotation.</title>
        <authorList>
            <consortium name="The Broad Institute Genomics Platform"/>
            <consortium name="The Broad Institute Genome Sequencing Center for Infectious Disease"/>
            <person name="Wu L."/>
            <person name="Ma J."/>
        </authorList>
    </citation>
    <scope>NUCLEOTIDE SEQUENCE [LARGE SCALE GENOMIC DNA]</scope>
    <source>
        <strain evidence="2">CCUG 39402</strain>
    </source>
</reference>
<dbReference type="RefSeq" id="WP_371438941.1">
    <property type="nucleotide sequence ID" value="NZ_JBHSRS010000016.1"/>
</dbReference>